<dbReference type="InterPro" id="IPR025638">
    <property type="entry name" value="DUF4336"/>
</dbReference>
<reference evidence="2" key="1">
    <citation type="journal article" date="2019" name="Int. J. Syst. Evol. Microbiol.">
        <title>The Global Catalogue of Microorganisms (GCM) 10K type strain sequencing project: providing services to taxonomists for standard genome sequencing and annotation.</title>
        <authorList>
            <consortium name="The Broad Institute Genomics Platform"/>
            <consortium name="The Broad Institute Genome Sequencing Center for Infectious Disease"/>
            <person name="Wu L."/>
            <person name="Ma J."/>
        </authorList>
    </citation>
    <scope>NUCLEOTIDE SEQUENCE [LARGE SCALE GENOMIC DNA]</scope>
    <source>
        <strain evidence="2">JCM 17543</strain>
    </source>
</reference>
<evidence type="ECO:0000313" key="1">
    <source>
        <dbReference type="EMBL" id="GAA3905601.1"/>
    </source>
</evidence>
<accession>A0ABP7LNS8</accession>
<dbReference type="Proteomes" id="UP001500827">
    <property type="component" value="Unassembled WGS sequence"/>
</dbReference>
<name>A0ABP7LNS8_9SPHN</name>
<protein>
    <recommendedName>
        <fullName evidence="3">DUF4336 domain-containing protein</fullName>
    </recommendedName>
</protein>
<organism evidence="1 2">
    <name type="scientific">Sphingomonas limnosediminicola</name>
    <dbReference type="NCBI Taxonomy" id="940133"/>
    <lineage>
        <taxon>Bacteria</taxon>
        <taxon>Pseudomonadati</taxon>
        <taxon>Pseudomonadota</taxon>
        <taxon>Alphaproteobacteria</taxon>
        <taxon>Sphingomonadales</taxon>
        <taxon>Sphingomonadaceae</taxon>
        <taxon>Sphingomonas</taxon>
    </lineage>
</organism>
<dbReference type="PANTHER" id="PTHR33835:SF1">
    <property type="entry name" value="METALLO-BETA-LACTAMASE DOMAIN-CONTAINING PROTEIN"/>
    <property type="match status" value="1"/>
</dbReference>
<proteinExistence type="predicted"/>
<keyword evidence="2" id="KW-1185">Reference proteome</keyword>
<evidence type="ECO:0008006" key="3">
    <source>
        <dbReference type="Google" id="ProtNLM"/>
    </source>
</evidence>
<sequence>MAKLHDEWQVLPHGTLREVAPGILTVVGQIPMPLGKFPRRMTVVAIGDGRTAIFSPIPLNEAGMAQVEKLGEPAFLIVPNGGHRLDLRPFHKRYPKAKIVTAPGSKEKVEEAAKPVQTRANLGDRARIFTLAGCEEIELAMIVLDESGGTTLITNDVIGNVAHPKGIGAKIMLRLMGFGPKPRITVAAKRFFIKDKRSLAAQLREWSKIESLVRLIPSHGDIIDRPAPLLNRLADSLMK</sequence>
<dbReference type="RefSeq" id="WP_344700053.1">
    <property type="nucleotide sequence ID" value="NZ_BAABBM010000001.1"/>
</dbReference>
<dbReference type="EMBL" id="BAABBM010000001">
    <property type="protein sequence ID" value="GAA3905601.1"/>
    <property type="molecule type" value="Genomic_DNA"/>
</dbReference>
<gene>
    <name evidence="1" type="ORF">GCM10022276_25190</name>
</gene>
<dbReference type="PANTHER" id="PTHR33835">
    <property type="entry name" value="YALI0C07656P"/>
    <property type="match status" value="1"/>
</dbReference>
<evidence type="ECO:0000313" key="2">
    <source>
        <dbReference type="Proteomes" id="UP001500827"/>
    </source>
</evidence>
<comment type="caution">
    <text evidence="1">The sequence shown here is derived from an EMBL/GenBank/DDBJ whole genome shotgun (WGS) entry which is preliminary data.</text>
</comment>